<dbReference type="EMBL" id="REGN01001114">
    <property type="protein sequence ID" value="RNA36898.1"/>
    <property type="molecule type" value="Genomic_DNA"/>
</dbReference>
<evidence type="ECO:0000313" key="1">
    <source>
        <dbReference type="EMBL" id="RNA36898.1"/>
    </source>
</evidence>
<dbReference type="AlphaFoldDB" id="A0A3M7SMZ2"/>
<gene>
    <name evidence="1" type="ORF">BpHYR1_051430</name>
</gene>
<reference evidence="1 2" key="1">
    <citation type="journal article" date="2018" name="Sci. Rep.">
        <title>Genomic signatures of local adaptation to the degree of environmental predictability in rotifers.</title>
        <authorList>
            <person name="Franch-Gras L."/>
            <person name="Hahn C."/>
            <person name="Garcia-Roger E.M."/>
            <person name="Carmona M.J."/>
            <person name="Serra M."/>
            <person name="Gomez A."/>
        </authorList>
    </citation>
    <scope>NUCLEOTIDE SEQUENCE [LARGE SCALE GENOMIC DNA]</scope>
    <source>
        <strain evidence="1">HYR1</strain>
    </source>
</reference>
<organism evidence="1 2">
    <name type="scientific">Brachionus plicatilis</name>
    <name type="common">Marine rotifer</name>
    <name type="synonym">Brachionus muelleri</name>
    <dbReference type="NCBI Taxonomy" id="10195"/>
    <lineage>
        <taxon>Eukaryota</taxon>
        <taxon>Metazoa</taxon>
        <taxon>Spiralia</taxon>
        <taxon>Gnathifera</taxon>
        <taxon>Rotifera</taxon>
        <taxon>Eurotatoria</taxon>
        <taxon>Monogononta</taxon>
        <taxon>Pseudotrocha</taxon>
        <taxon>Ploima</taxon>
        <taxon>Brachionidae</taxon>
        <taxon>Brachionus</taxon>
    </lineage>
</organism>
<keyword evidence="2" id="KW-1185">Reference proteome</keyword>
<dbReference type="Proteomes" id="UP000276133">
    <property type="component" value="Unassembled WGS sequence"/>
</dbReference>
<protein>
    <submittedName>
        <fullName evidence="1">Uncharacterized protein</fullName>
    </submittedName>
</protein>
<sequence length="87" mass="10535">MDLGRTFGKNLKLNQLVTNDHDNDQIIWLYNKYNFKKLCSKVMLIEFLRGLNEFLMLKIFWLWFPPFFEQKLALATAFLIKNYILNK</sequence>
<name>A0A3M7SMZ2_BRAPC</name>
<evidence type="ECO:0000313" key="2">
    <source>
        <dbReference type="Proteomes" id="UP000276133"/>
    </source>
</evidence>
<accession>A0A3M7SMZ2</accession>
<comment type="caution">
    <text evidence="1">The sequence shown here is derived from an EMBL/GenBank/DDBJ whole genome shotgun (WGS) entry which is preliminary data.</text>
</comment>
<proteinExistence type="predicted"/>